<keyword evidence="1" id="KW-0472">Membrane</keyword>
<dbReference type="Proteomes" id="UP000030598">
    <property type="component" value="Unassembled WGS sequence"/>
</dbReference>
<name>A0A0A1ZKQ4_PROMR</name>
<sequence>MIETKILISSDNYIAQFDRSYEKKREDQVGLIVAAVLIFLVFCNALRIMNKPENVAKRKEQKRLMEEKKLELKKAYIKKVKKDPLINISSDEYFEVHMQRLQKYGKSQYQGMTYYMGSKGGIYTLSASGSRNYKY</sequence>
<keyword evidence="1" id="KW-1133">Transmembrane helix</keyword>
<reference evidence="3" key="1">
    <citation type="journal article" date="2014" name="Sci. Data">
        <title>Genomes of diverse isolates of the marine cyanobacterium Prochlorococcus.</title>
        <authorList>
            <person name="Biller S."/>
            <person name="Berube P."/>
            <person name="Thompson J."/>
            <person name="Kelly L."/>
            <person name="Roggensack S."/>
            <person name="Awad L."/>
            <person name="Roache-Johnson K."/>
            <person name="Ding H."/>
            <person name="Giovannoni S.J."/>
            <person name="Moore L.R."/>
            <person name="Chisholm S.W."/>
        </authorList>
    </citation>
    <scope>NUCLEOTIDE SEQUENCE [LARGE SCALE GENOMIC DNA]</scope>
    <source>
        <strain evidence="3">GP2</strain>
    </source>
</reference>
<keyword evidence="1" id="KW-0812">Transmembrane</keyword>
<proteinExistence type="predicted"/>
<dbReference type="RefSeq" id="WP_032523663.1">
    <property type="nucleotide sequence ID" value="NZ_CP138934.1"/>
</dbReference>
<gene>
    <name evidence="2" type="ORF">EU91_0017</name>
</gene>
<organism evidence="2 3">
    <name type="scientific">Prochlorococcus marinus str. GP2</name>
    <dbReference type="NCBI Taxonomy" id="59925"/>
    <lineage>
        <taxon>Bacteria</taxon>
        <taxon>Bacillati</taxon>
        <taxon>Cyanobacteriota</taxon>
        <taxon>Cyanophyceae</taxon>
        <taxon>Synechococcales</taxon>
        <taxon>Prochlorococcaceae</taxon>
        <taxon>Prochlorococcus</taxon>
    </lineage>
</organism>
<feature type="transmembrane region" description="Helical" evidence="1">
    <location>
        <begin position="29"/>
        <end position="49"/>
    </location>
</feature>
<evidence type="ECO:0000313" key="3">
    <source>
        <dbReference type="Proteomes" id="UP000030598"/>
    </source>
</evidence>
<dbReference type="STRING" id="59925.EU91_0017"/>
<dbReference type="EMBL" id="JNAH01000001">
    <property type="protein sequence ID" value="KGF89071.1"/>
    <property type="molecule type" value="Genomic_DNA"/>
</dbReference>
<evidence type="ECO:0000256" key="1">
    <source>
        <dbReference type="SAM" id="Phobius"/>
    </source>
</evidence>
<protein>
    <submittedName>
        <fullName evidence="2">Uncharacterized protein</fullName>
    </submittedName>
</protein>
<comment type="caution">
    <text evidence="2">The sequence shown here is derived from an EMBL/GenBank/DDBJ whole genome shotgun (WGS) entry which is preliminary data.</text>
</comment>
<accession>A0A0A1ZKQ4</accession>
<evidence type="ECO:0000313" key="2">
    <source>
        <dbReference type="EMBL" id="KGF89071.1"/>
    </source>
</evidence>
<dbReference type="AlphaFoldDB" id="A0A0A1ZKQ4"/>